<comment type="subcellular location">
    <subcellularLocation>
        <location evidence="1">Nucleus</location>
    </subcellularLocation>
</comment>
<name>A0A7E4ZYS1_PANRE</name>
<dbReference type="Gene3D" id="1.20.1250.40">
    <property type="match status" value="1"/>
</dbReference>
<proteinExistence type="inferred from homology"/>
<dbReference type="Proteomes" id="UP000492821">
    <property type="component" value="Unassembled WGS sequence"/>
</dbReference>
<dbReference type="PANTHER" id="PTHR21297">
    <property type="entry name" value="DNA-DIRECTED RNA POLYMERASE II"/>
    <property type="match status" value="1"/>
</dbReference>
<dbReference type="GO" id="GO:0030880">
    <property type="term" value="C:RNA polymerase complex"/>
    <property type="evidence" value="ECO:0007669"/>
    <property type="project" value="InterPro"/>
</dbReference>
<dbReference type="AlphaFoldDB" id="A0A7E4ZYS1"/>
<comment type="similarity">
    <text evidence="3">Belongs to the eukaryotic RPB4 RNA polymerase subunit family.</text>
</comment>
<protein>
    <submittedName>
        <fullName evidence="6">RPOL4c domain-containing protein</fullName>
    </submittedName>
</protein>
<dbReference type="Pfam" id="PF03874">
    <property type="entry name" value="RNA_pol_Rpb4"/>
    <property type="match status" value="1"/>
</dbReference>
<evidence type="ECO:0000256" key="1">
    <source>
        <dbReference type="ARBA" id="ARBA00004123"/>
    </source>
</evidence>
<accession>A0A7E4ZYS1</accession>
<dbReference type="GO" id="GO:0000166">
    <property type="term" value="F:nucleotide binding"/>
    <property type="evidence" value="ECO:0007669"/>
    <property type="project" value="InterPro"/>
</dbReference>
<evidence type="ECO:0000256" key="3">
    <source>
        <dbReference type="ARBA" id="ARBA00025724"/>
    </source>
</evidence>
<dbReference type="InterPro" id="IPR006590">
    <property type="entry name" value="RNA_pol_Rpb4/RPC9_core"/>
</dbReference>
<dbReference type="InterPro" id="IPR038324">
    <property type="entry name" value="Rpb4/RPC9_sf"/>
</dbReference>
<evidence type="ECO:0000313" key="6">
    <source>
        <dbReference type="WBParaSite" id="Pan_g4089.t1"/>
    </source>
</evidence>
<keyword evidence="2" id="KW-0539">Nucleus</keyword>
<sequence>MANVNQTEAVEEDAAELKFPPEFDKDGCDALLVSEVFLLLDHRRKQGEQKEEIEDISEVFVKTIDYCRRLSRFKTRDTIRAVRNIFSTNAVLHKFEVAQLVNLCPENAEEAKALIPSLESKLDDEELENLLRDLHNKKTFQ</sequence>
<reference evidence="5" key="1">
    <citation type="journal article" date="2013" name="Genetics">
        <title>The draft genome and transcriptome of Panagrellus redivivus are shaped by the harsh demands of a free-living lifestyle.</title>
        <authorList>
            <person name="Srinivasan J."/>
            <person name="Dillman A.R."/>
            <person name="Macchietto M.G."/>
            <person name="Heikkinen L."/>
            <person name="Lakso M."/>
            <person name="Fracchia K.M."/>
            <person name="Antoshechkin I."/>
            <person name="Mortazavi A."/>
            <person name="Wong G."/>
            <person name="Sternberg P.W."/>
        </authorList>
    </citation>
    <scope>NUCLEOTIDE SEQUENCE [LARGE SCALE GENOMIC DNA]</scope>
    <source>
        <strain evidence="5">MT8872</strain>
    </source>
</reference>
<dbReference type="GO" id="GO:0005634">
    <property type="term" value="C:nucleus"/>
    <property type="evidence" value="ECO:0007669"/>
    <property type="project" value="UniProtKB-SubCell"/>
</dbReference>
<dbReference type="InterPro" id="IPR005574">
    <property type="entry name" value="Rpb4/RPC9"/>
</dbReference>
<dbReference type="InterPro" id="IPR045222">
    <property type="entry name" value="Rpb4-like"/>
</dbReference>
<dbReference type="SMART" id="SM00657">
    <property type="entry name" value="RPOL4c"/>
    <property type="match status" value="1"/>
</dbReference>
<dbReference type="GO" id="GO:0006352">
    <property type="term" value="P:DNA-templated transcription initiation"/>
    <property type="evidence" value="ECO:0007669"/>
    <property type="project" value="InterPro"/>
</dbReference>
<dbReference type="FunFam" id="1.20.1250.40:FF:000010">
    <property type="entry name" value="RNA Polymerase II (B) subunit"/>
    <property type="match status" value="1"/>
</dbReference>
<dbReference type="InterPro" id="IPR010997">
    <property type="entry name" value="HRDC-like_sf"/>
</dbReference>
<evidence type="ECO:0000259" key="4">
    <source>
        <dbReference type="SMART" id="SM00657"/>
    </source>
</evidence>
<feature type="domain" description="RNA polymerase Rpb4/RPC9 core" evidence="4">
    <location>
        <begin position="21"/>
        <end position="141"/>
    </location>
</feature>
<evidence type="ECO:0000313" key="5">
    <source>
        <dbReference type="Proteomes" id="UP000492821"/>
    </source>
</evidence>
<keyword evidence="5" id="KW-1185">Reference proteome</keyword>
<reference evidence="6" key="2">
    <citation type="submission" date="2020-10" db="UniProtKB">
        <authorList>
            <consortium name="WormBaseParasite"/>
        </authorList>
    </citation>
    <scope>IDENTIFICATION</scope>
</reference>
<evidence type="ECO:0000256" key="2">
    <source>
        <dbReference type="ARBA" id="ARBA00023242"/>
    </source>
</evidence>
<dbReference type="WBParaSite" id="Pan_g4089.t1">
    <property type="protein sequence ID" value="Pan_g4089.t1"/>
    <property type="gene ID" value="Pan_g4089"/>
</dbReference>
<organism evidence="5 6">
    <name type="scientific">Panagrellus redivivus</name>
    <name type="common">Microworm</name>
    <dbReference type="NCBI Taxonomy" id="6233"/>
    <lineage>
        <taxon>Eukaryota</taxon>
        <taxon>Metazoa</taxon>
        <taxon>Ecdysozoa</taxon>
        <taxon>Nematoda</taxon>
        <taxon>Chromadorea</taxon>
        <taxon>Rhabditida</taxon>
        <taxon>Tylenchina</taxon>
        <taxon>Panagrolaimomorpha</taxon>
        <taxon>Panagrolaimoidea</taxon>
        <taxon>Panagrolaimidae</taxon>
        <taxon>Panagrellus</taxon>
    </lineage>
</organism>
<dbReference type="SUPFAM" id="SSF47819">
    <property type="entry name" value="HRDC-like"/>
    <property type="match status" value="1"/>
</dbReference>